<keyword evidence="1" id="KW-1133">Transmembrane helix</keyword>
<dbReference type="Proteomes" id="UP000019050">
    <property type="component" value="Unassembled WGS sequence"/>
</dbReference>
<feature type="transmembrane region" description="Helical" evidence="1">
    <location>
        <begin position="80"/>
        <end position="103"/>
    </location>
</feature>
<accession>W1Q4R2</accession>
<dbReference type="EMBL" id="ACIN03000016">
    <property type="protein sequence ID" value="ESK64884.1"/>
    <property type="molecule type" value="Genomic_DNA"/>
</dbReference>
<gene>
    <name evidence="2" type="ORF">GCWU000182_001817</name>
</gene>
<reference evidence="2" key="1">
    <citation type="submission" date="2013-06" db="EMBL/GenBank/DDBJ databases">
        <authorList>
            <person name="Weinstock G."/>
            <person name="Sodergren E."/>
            <person name="Clifton S."/>
            <person name="Fulton L."/>
            <person name="Fulton B."/>
            <person name="Courtney L."/>
            <person name="Fronick C."/>
            <person name="Harrison M."/>
            <person name="Strong C."/>
            <person name="Farmer C."/>
            <person name="Delahaunty K."/>
            <person name="Markovic C."/>
            <person name="Hall O."/>
            <person name="Minx P."/>
            <person name="Tomlinson C."/>
            <person name="Mitreva M."/>
            <person name="Nelson J."/>
            <person name="Hou S."/>
            <person name="Wollam A."/>
            <person name="Pepin K.H."/>
            <person name="Johnson M."/>
            <person name="Bhonagiri V."/>
            <person name="Nash W.E."/>
            <person name="Warren W."/>
            <person name="Chinwalla A."/>
            <person name="Mardis E.R."/>
            <person name="Wilson R.K."/>
        </authorList>
    </citation>
    <scope>NUCLEOTIDE SEQUENCE [LARGE SCALE GENOMIC DNA]</scope>
    <source>
        <strain evidence="2">ATCC 49176</strain>
    </source>
</reference>
<dbReference type="HOGENOM" id="CLU_989097_0_0_9"/>
<dbReference type="eggNOG" id="ENOG5030JMG">
    <property type="taxonomic scope" value="Bacteria"/>
</dbReference>
<proteinExistence type="predicted"/>
<keyword evidence="1" id="KW-0812">Transmembrane</keyword>
<evidence type="ECO:0000256" key="1">
    <source>
        <dbReference type="SAM" id="Phobius"/>
    </source>
</evidence>
<dbReference type="AlphaFoldDB" id="W1Q4R2"/>
<comment type="caution">
    <text evidence="2">The sequence shown here is derived from an EMBL/GenBank/DDBJ whole genome shotgun (WGS) entry which is preliminary data.</text>
</comment>
<keyword evidence="1" id="KW-0472">Membrane</keyword>
<evidence type="ECO:0000313" key="3">
    <source>
        <dbReference type="Proteomes" id="UP000019050"/>
    </source>
</evidence>
<name>W1Q4R2_ABIDE</name>
<protein>
    <submittedName>
        <fullName evidence="2">Uncharacterized protein</fullName>
    </submittedName>
</protein>
<sequence>MHRLAVTYATPKYQENVRSLSMKFGLRTPSLKKRLSARTSGAMKRKIKRALIPGYGRRGRGWLTNPRKALYNKIYRKTTVGCLLPFLISASLVIGGTSFIAAAPSSVTIEERSKQWIDEHLKDRTLSEFTQDLIKLEDEKLKEVILFGHKKGTQLKDDFDIIGRDVTIKGKVVDIARPPQKQMDGKYFGTYLVYLGDKPIEDFQIIEDFSSTRKDMSKEDFFLGKYPEEKIQLVLVEIKSNQELEKWTNVEGVGNLKNYVLKVKADGTVEEFSALINELEI</sequence>
<organism evidence="2 3">
    <name type="scientific">Abiotrophia defectiva ATCC 49176</name>
    <dbReference type="NCBI Taxonomy" id="592010"/>
    <lineage>
        <taxon>Bacteria</taxon>
        <taxon>Bacillati</taxon>
        <taxon>Bacillota</taxon>
        <taxon>Bacilli</taxon>
        <taxon>Lactobacillales</taxon>
        <taxon>Aerococcaceae</taxon>
        <taxon>Abiotrophia</taxon>
    </lineage>
</organism>
<keyword evidence="3" id="KW-1185">Reference proteome</keyword>
<evidence type="ECO:0000313" key="2">
    <source>
        <dbReference type="EMBL" id="ESK64884.1"/>
    </source>
</evidence>